<dbReference type="InterPro" id="IPR027417">
    <property type="entry name" value="P-loop_NTPase"/>
</dbReference>
<dbReference type="SUPFAM" id="SSF52540">
    <property type="entry name" value="P-loop containing nucleoside triphosphate hydrolases"/>
    <property type="match status" value="1"/>
</dbReference>
<dbReference type="GO" id="GO:0006302">
    <property type="term" value="P:double-strand break repair"/>
    <property type="evidence" value="ECO:0007669"/>
    <property type="project" value="TreeGrafter"/>
</dbReference>
<dbReference type="SMART" id="SM00487">
    <property type="entry name" value="DEXDc"/>
    <property type="match status" value="1"/>
</dbReference>
<dbReference type="AlphaFoldDB" id="A0A0R1UPY5"/>
<evidence type="ECO:0000313" key="6">
    <source>
        <dbReference type="EMBL" id="KRL95257.1"/>
    </source>
</evidence>
<dbReference type="GO" id="GO:0003677">
    <property type="term" value="F:DNA binding"/>
    <property type="evidence" value="ECO:0007669"/>
    <property type="project" value="UniProtKB-KW"/>
</dbReference>
<dbReference type="PROSITE" id="PS51192">
    <property type="entry name" value="HELICASE_ATP_BIND_1"/>
    <property type="match status" value="1"/>
</dbReference>
<organism evidence="6 7">
    <name type="scientific">Limosilactobacillus equigenerosi DSM 18793 = JCM 14505</name>
    <dbReference type="NCBI Taxonomy" id="1423742"/>
    <lineage>
        <taxon>Bacteria</taxon>
        <taxon>Bacillati</taxon>
        <taxon>Bacillota</taxon>
        <taxon>Bacilli</taxon>
        <taxon>Lactobacillales</taxon>
        <taxon>Lactobacillaceae</taxon>
        <taxon>Limosilactobacillus</taxon>
    </lineage>
</organism>
<evidence type="ECO:0000256" key="2">
    <source>
        <dbReference type="ARBA" id="ARBA00022840"/>
    </source>
</evidence>
<keyword evidence="2" id="KW-0067">ATP-binding</keyword>
<dbReference type="PANTHER" id="PTHR30580:SF1">
    <property type="entry name" value="COMF OPERON PROTEIN 1"/>
    <property type="match status" value="1"/>
</dbReference>
<dbReference type="Pfam" id="PF00271">
    <property type="entry name" value="Helicase_C"/>
    <property type="match status" value="1"/>
</dbReference>
<reference evidence="6 7" key="1">
    <citation type="journal article" date="2015" name="Genome Announc.">
        <title>Expanding the biotechnology potential of lactobacilli through comparative genomics of 213 strains and associated genera.</title>
        <authorList>
            <person name="Sun Z."/>
            <person name="Harris H.M."/>
            <person name="McCann A."/>
            <person name="Guo C."/>
            <person name="Argimon S."/>
            <person name="Zhang W."/>
            <person name="Yang X."/>
            <person name="Jeffery I.B."/>
            <person name="Cooney J.C."/>
            <person name="Kagawa T.F."/>
            <person name="Liu W."/>
            <person name="Song Y."/>
            <person name="Salvetti E."/>
            <person name="Wrobel A."/>
            <person name="Rasinkangas P."/>
            <person name="Parkhill J."/>
            <person name="Rea M.C."/>
            <person name="O'Sullivan O."/>
            <person name="Ritari J."/>
            <person name="Douillard F.P."/>
            <person name="Paul Ross R."/>
            <person name="Yang R."/>
            <person name="Briner A.E."/>
            <person name="Felis G.E."/>
            <person name="de Vos W.M."/>
            <person name="Barrangou R."/>
            <person name="Klaenhammer T.R."/>
            <person name="Caufield P.W."/>
            <person name="Cui Y."/>
            <person name="Zhang H."/>
            <person name="O'Toole P.W."/>
        </authorList>
    </citation>
    <scope>NUCLEOTIDE SEQUENCE [LARGE SCALE GENOMIC DNA]</scope>
    <source>
        <strain evidence="6 7">DSM 18793</strain>
    </source>
</reference>
<dbReference type="PATRIC" id="fig|1423742.4.peg.879"/>
<keyword evidence="1" id="KW-0547">Nucleotide-binding</keyword>
<dbReference type="GO" id="GO:0043138">
    <property type="term" value="F:3'-5' DNA helicase activity"/>
    <property type="evidence" value="ECO:0007669"/>
    <property type="project" value="TreeGrafter"/>
</dbReference>
<protein>
    <submittedName>
        <fullName evidence="6">ATP-dependent DNA helicase translocase</fullName>
    </submittedName>
</protein>
<keyword evidence="7" id="KW-1185">Reference proteome</keyword>
<keyword evidence="6" id="KW-0347">Helicase</keyword>
<evidence type="ECO:0000259" key="4">
    <source>
        <dbReference type="PROSITE" id="PS51192"/>
    </source>
</evidence>
<evidence type="ECO:0000256" key="3">
    <source>
        <dbReference type="ARBA" id="ARBA00023125"/>
    </source>
</evidence>
<evidence type="ECO:0000313" key="7">
    <source>
        <dbReference type="Proteomes" id="UP000051084"/>
    </source>
</evidence>
<dbReference type="GO" id="GO:0005524">
    <property type="term" value="F:ATP binding"/>
    <property type="evidence" value="ECO:0007669"/>
    <property type="project" value="UniProtKB-KW"/>
</dbReference>
<dbReference type="EMBL" id="AZGC01000020">
    <property type="protein sequence ID" value="KRL95257.1"/>
    <property type="molecule type" value="Genomic_DNA"/>
</dbReference>
<comment type="caution">
    <text evidence="6">The sequence shown here is derived from an EMBL/GenBank/DDBJ whole genome shotgun (WGS) entry which is preliminary data.</text>
</comment>
<feature type="domain" description="Helicase ATP-binding" evidence="4">
    <location>
        <begin position="109"/>
        <end position="260"/>
    </location>
</feature>
<name>A0A0R1UPY5_9LACO</name>
<dbReference type="SMART" id="SM00490">
    <property type="entry name" value="HELICc"/>
    <property type="match status" value="1"/>
</dbReference>
<dbReference type="PANTHER" id="PTHR30580">
    <property type="entry name" value="PRIMOSOMAL PROTEIN N"/>
    <property type="match status" value="1"/>
</dbReference>
<keyword evidence="3" id="KW-0238">DNA-binding</keyword>
<dbReference type="PROSITE" id="PS51194">
    <property type="entry name" value="HELICASE_CTER"/>
    <property type="match status" value="1"/>
</dbReference>
<evidence type="ECO:0000259" key="5">
    <source>
        <dbReference type="PROSITE" id="PS51194"/>
    </source>
</evidence>
<accession>A0A0R1UPY5</accession>
<dbReference type="GO" id="GO:0006270">
    <property type="term" value="P:DNA replication initiation"/>
    <property type="evidence" value="ECO:0007669"/>
    <property type="project" value="TreeGrafter"/>
</dbReference>
<dbReference type="Proteomes" id="UP000051084">
    <property type="component" value="Unassembled WGS sequence"/>
</dbReference>
<keyword evidence="6" id="KW-0378">Hydrolase</keyword>
<gene>
    <name evidence="6" type="ORF">FC21_GL000845</name>
</gene>
<dbReference type="InterPro" id="IPR001650">
    <property type="entry name" value="Helicase_C-like"/>
</dbReference>
<evidence type="ECO:0000256" key="1">
    <source>
        <dbReference type="ARBA" id="ARBA00022741"/>
    </source>
</evidence>
<dbReference type="GO" id="GO:0006310">
    <property type="term" value="P:DNA recombination"/>
    <property type="evidence" value="ECO:0007669"/>
    <property type="project" value="TreeGrafter"/>
</dbReference>
<dbReference type="InterPro" id="IPR014001">
    <property type="entry name" value="Helicase_ATP-bd"/>
</dbReference>
<dbReference type="InterPro" id="IPR011545">
    <property type="entry name" value="DEAD/DEAH_box_helicase_dom"/>
</dbReference>
<dbReference type="Gene3D" id="3.40.50.300">
    <property type="entry name" value="P-loop containing nucleotide triphosphate hydrolases"/>
    <property type="match status" value="2"/>
</dbReference>
<dbReference type="Pfam" id="PF00270">
    <property type="entry name" value="DEAD"/>
    <property type="match status" value="1"/>
</dbReference>
<sequence length="430" mass="48755">MINMQTQLFWGRQLFLTTPPAFTTQMRPALKVGVLKVHCQRCGQATWRWQAALPRHQYYCPQCLNLGRMSTLGQLYHLPEPNQFSVPNQLLTWTGQLSPLQAQVAKRIKQTMQSRQTHLVWAVTGAGKTEMLYPALVAALERGERVAIASPRIDVVLELAPRLQAAFSQVEQVVLTGQTPQYRYCQLTLCTTHQLLRFYHAFDQLIVDEVDAFPYAGNQALLYATKQAIKPTGACTYLTATPGPVLQRQARREHWQVSYLPRRFHGQPLPEIEFQKIDNWRVRPLAPHLQQWLRQRLGRRECLIFVPKIADINPLLQSLRSLFPMVRQAGVYAADPERTTKVQLMRQHQLDWLVTTTILERGVTLPGIDVLVLGADEGIFSIAALVQIAGRVGRSAQCPTGTVLMVGRHQSATIQVAQNEIKMMNRRGGF</sequence>
<feature type="domain" description="Helicase C-terminal" evidence="5">
    <location>
        <begin position="292"/>
        <end position="430"/>
    </location>
</feature>
<proteinExistence type="predicted"/>